<feature type="compositionally biased region" description="Pro residues" evidence="1">
    <location>
        <begin position="124"/>
        <end position="137"/>
    </location>
</feature>
<comment type="caution">
    <text evidence="2">The sequence shown here is derived from an EMBL/GenBank/DDBJ whole genome shotgun (WGS) entry which is preliminary data.</text>
</comment>
<dbReference type="AlphaFoldDB" id="A0A9D3SA24"/>
<evidence type="ECO:0000313" key="2">
    <source>
        <dbReference type="EMBL" id="KAG5855402.1"/>
    </source>
</evidence>
<gene>
    <name evidence="2" type="ORF">ANANG_G00048690</name>
</gene>
<protein>
    <submittedName>
        <fullName evidence="2">Uncharacterized protein</fullName>
    </submittedName>
</protein>
<accession>A0A9D3SA24</accession>
<feature type="compositionally biased region" description="Basic and acidic residues" evidence="1">
    <location>
        <begin position="687"/>
        <end position="705"/>
    </location>
</feature>
<feature type="compositionally biased region" description="Low complexity" evidence="1">
    <location>
        <begin position="547"/>
        <end position="559"/>
    </location>
</feature>
<feature type="compositionally biased region" description="Low complexity" evidence="1">
    <location>
        <begin position="13"/>
        <end position="46"/>
    </location>
</feature>
<feature type="compositionally biased region" description="Basic residues" evidence="1">
    <location>
        <begin position="610"/>
        <end position="629"/>
    </location>
</feature>
<feature type="compositionally biased region" description="Low complexity" evidence="1">
    <location>
        <begin position="587"/>
        <end position="604"/>
    </location>
</feature>
<proteinExistence type="predicted"/>
<feature type="compositionally biased region" description="Pro residues" evidence="1">
    <location>
        <begin position="422"/>
        <end position="432"/>
    </location>
</feature>
<organism evidence="2 3">
    <name type="scientific">Anguilla anguilla</name>
    <name type="common">European freshwater eel</name>
    <name type="synonym">Muraena anguilla</name>
    <dbReference type="NCBI Taxonomy" id="7936"/>
    <lineage>
        <taxon>Eukaryota</taxon>
        <taxon>Metazoa</taxon>
        <taxon>Chordata</taxon>
        <taxon>Craniata</taxon>
        <taxon>Vertebrata</taxon>
        <taxon>Euteleostomi</taxon>
        <taxon>Actinopterygii</taxon>
        <taxon>Neopterygii</taxon>
        <taxon>Teleostei</taxon>
        <taxon>Anguilliformes</taxon>
        <taxon>Anguillidae</taxon>
        <taxon>Anguilla</taxon>
    </lineage>
</organism>
<evidence type="ECO:0000256" key="1">
    <source>
        <dbReference type="SAM" id="MobiDB-lite"/>
    </source>
</evidence>
<feature type="compositionally biased region" description="Low complexity" evidence="1">
    <location>
        <begin position="138"/>
        <end position="158"/>
    </location>
</feature>
<feature type="compositionally biased region" description="Basic and acidic residues" evidence="1">
    <location>
        <begin position="67"/>
        <end position="88"/>
    </location>
</feature>
<feature type="compositionally biased region" description="Low complexity" evidence="1">
    <location>
        <begin position="486"/>
        <end position="505"/>
    </location>
</feature>
<dbReference type="Proteomes" id="UP001044222">
    <property type="component" value="Unassembled WGS sequence"/>
</dbReference>
<feature type="compositionally biased region" description="Low complexity" evidence="1">
    <location>
        <begin position="675"/>
        <end position="686"/>
    </location>
</feature>
<name>A0A9D3SA24_ANGAN</name>
<dbReference type="EMBL" id="JAFIRN010000002">
    <property type="protein sequence ID" value="KAG5855402.1"/>
    <property type="molecule type" value="Genomic_DNA"/>
</dbReference>
<feature type="region of interest" description="Disordered" evidence="1">
    <location>
        <begin position="1"/>
        <end position="785"/>
    </location>
</feature>
<feature type="compositionally biased region" description="Pro residues" evidence="1">
    <location>
        <begin position="537"/>
        <end position="546"/>
    </location>
</feature>
<feature type="non-terminal residue" evidence="2">
    <location>
        <position position="799"/>
    </location>
</feature>
<feature type="compositionally biased region" description="Basic and acidic residues" evidence="1">
    <location>
        <begin position="385"/>
        <end position="394"/>
    </location>
</feature>
<sequence length="799" mass="83603">MASAHLKQDQSRSRTPTGRTGTGPGPASSWTPCRPATASRRPAAAEGGAGRRRPRQQVQGGEPAHPPGEHRGGALHRQDPAQRGREGAVRAAPPKGHGAHPDKELERSSPPPPSSTSSSTPSRRPCPPATTSPPCPTACPTSRPASTPPRSSTPTSTRWAEPGRGRGGSGQPAPRPAPCRWWGTAGGSPSPSPLLSSSTSPRGGAGGQDHRAALPAGGHAPPERPGPQREARPAGSPSNPLRCMPALHRAPVFHPHPADAGPQGGGLRRPAVPAHAHAHPARQHGGEGVGAAEAPTLLPELREVGGAGKGGAEMARRRRGRPGAPGPREGPGWHSEKGGAKPQAATASVIVRQSTCIKYDGSPGPRAAAKEPERPFPGKSQADLPKPEQGREGGRVILPNTNLEDACVQYKKSLLRASQRAPAPPPPPPPRQPRVQHQARRERPRVLRPSVLSRAGSEPSYSPSVAGAGRAPAHLGTEAQEDRSRTASPGAFPAPPAAGVATATSRASRTPPASSTRKSTRLRWRRRPSPGARAPPRASPPRPQSPALPAARPTGRPRPGNASGQIGRLPDQRAAGPADPAQLPQAEEGLAHPPLGGGPQHQQGGEAGRRRGRDHQALHRQPHRLHLRRRGDGQGAQGPGERPPAAEDRRTRRCSKRAYESGSESAEDSDEREQGGAARQAPAQAHLQEEAERHAAEEGRREGRGRAQAQRHLQERPGEDQAQAGQQQRHPALRAEGLAQGEEAEADGGVLPAGRLLLRDRAQPAEVPRVPGGPQQEGGGARPLARLLPLLLLPRYVES</sequence>
<keyword evidence="3" id="KW-1185">Reference proteome</keyword>
<feature type="compositionally biased region" description="Basic residues" evidence="1">
    <location>
        <begin position="518"/>
        <end position="528"/>
    </location>
</feature>
<feature type="compositionally biased region" description="Basic and acidic residues" evidence="1">
    <location>
        <begin position="1"/>
        <end position="12"/>
    </location>
</feature>
<evidence type="ECO:0000313" key="3">
    <source>
        <dbReference type="Proteomes" id="UP001044222"/>
    </source>
</evidence>
<reference evidence="2" key="1">
    <citation type="submission" date="2021-01" db="EMBL/GenBank/DDBJ databases">
        <title>A chromosome-scale assembly of European eel, Anguilla anguilla.</title>
        <authorList>
            <person name="Henkel C."/>
            <person name="Jong-Raadsen S.A."/>
            <person name="Dufour S."/>
            <person name="Weltzien F.-A."/>
            <person name="Palstra A.P."/>
            <person name="Pelster B."/>
            <person name="Spaink H.P."/>
            <person name="Van Den Thillart G.E."/>
            <person name="Jansen H."/>
            <person name="Zahm M."/>
            <person name="Klopp C."/>
            <person name="Cedric C."/>
            <person name="Louis A."/>
            <person name="Berthelot C."/>
            <person name="Parey E."/>
            <person name="Roest Crollius H."/>
            <person name="Montfort J."/>
            <person name="Robinson-Rechavi M."/>
            <person name="Bucao C."/>
            <person name="Bouchez O."/>
            <person name="Gislard M."/>
            <person name="Lluch J."/>
            <person name="Milhes M."/>
            <person name="Lampietro C."/>
            <person name="Lopez Roques C."/>
            <person name="Donnadieu C."/>
            <person name="Braasch I."/>
            <person name="Desvignes T."/>
            <person name="Postlethwait J."/>
            <person name="Bobe J."/>
            <person name="Guiguen Y."/>
            <person name="Dirks R."/>
        </authorList>
    </citation>
    <scope>NUCLEOTIDE SEQUENCE</scope>
    <source>
        <strain evidence="2">Tag_6206</strain>
        <tissue evidence="2">Liver</tissue>
    </source>
</reference>